<gene>
    <name evidence="6" type="ORF">GGR16_001849</name>
</gene>
<dbReference type="NCBIfam" id="NF037995">
    <property type="entry name" value="TRAP_S1"/>
    <property type="match status" value="1"/>
</dbReference>
<dbReference type="InterPro" id="IPR038404">
    <property type="entry name" value="TRAP_DctP_sf"/>
</dbReference>
<dbReference type="NCBIfam" id="TIGR00787">
    <property type="entry name" value="dctP"/>
    <property type="match status" value="1"/>
</dbReference>
<dbReference type="GO" id="GO:0055085">
    <property type="term" value="P:transmembrane transport"/>
    <property type="evidence" value="ECO:0007669"/>
    <property type="project" value="InterPro"/>
</dbReference>
<proteinExistence type="inferred from homology"/>
<dbReference type="AlphaFoldDB" id="A0A840BV16"/>
<accession>A0A840BV16</accession>
<dbReference type="Proteomes" id="UP000577362">
    <property type="component" value="Unassembled WGS sequence"/>
</dbReference>
<protein>
    <submittedName>
        <fullName evidence="6">Tripartite ATP-independent transporter DctP family solute receptor</fullName>
    </submittedName>
</protein>
<reference evidence="6 7" key="1">
    <citation type="submission" date="2020-08" db="EMBL/GenBank/DDBJ databases">
        <title>Genomic Encyclopedia of Type Strains, Phase IV (KMG-IV): sequencing the most valuable type-strain genomes for metagenomic binning, comparative biology and taxonomic classification.</title>
        <authorList>
            <person name="Goeker M."/>
        </authorList>
    </citation>
    <scope>NUCLEOTIDE SEQUENCE [LARGE SCALE GENOMIC DNA]</scope>
    <source>
        <strain evidence="6 7">DSM 103737</strain>
    </source>
</reference>
<evidence type="ECO:0000256" key="5">
    <source>
        <dbReference type="SAM" id="SignalP"/>
    </source>
</evidence>
<evidence type="ECO:0000313" key="7">
    <source>
        <dbReference type="Proteomes" id="UP000577362"/>
    </source>
</evidence>
<keyword evidence="7" id="KW-1185">Reference proteome</keyword>
<keyword evidence="4 5" id="KW-0732">Signal</keyword>
<dbReference type="PANTHER" id="PTHR33376:SF4">
    <property type="entry name" value="SIALIC ACID-BINDING PERIPLASMIC PROTEIN SIAP"/>
    <property type="match status" value="1"/>
</dbReference>
<comment type="caution">
    <text evidence="6">The sequence shown here is derived from an EMBL/GenBank/DDBJ whole genome shotgun (WGS) entry which is preliminary data.</text>
</comment>
<organism evidence="6 7">
    <name type="scientific">Chelatococcus caeni</name>
    <dbReference type="NCBI Taxonomy" id="1348468"/>
    <lineage>
        <taxon>Bacteria</taxon>
        <taxon>Pseudomonadati</taxon>
        <taxon>Pseudomonadota</taxon>
        <taxon>Alphaproteobacteria</taxon>
        <taxon>Hyphomicrobiales</taxon>
        <taxon>Chelatococcaceae</taxon>
        <taxon>Chelatococcus</taxon>
    </lineage>
</organism>
<name>A0A840BV16_9HYPH</name>
<keyword evidence="6" id="KW-0675">Receptor</keyword>
<evidence type="ECO:0000256" key="3">
    <source>
        <dbReference type="ARBA" id="ARBA00022448"/>
    </source>
</evidence>
<dbReference type="GO" id="GO:0030288">
    <property type="term" value="C:outer membrane-bounded periplasmic space"/>
    <property type="evidence" value="ECO:0007669"/>
    <property type="project" value="InterPro"/>
</dbReference>
<dbReference type="InterPro" id="IPR004682">
    <property type="entry name" value="TRAP_DctP"/>
</dbReference>
<evidence type="ECO:0000256" key="2">
    <source>
        <dbReference type="ARBA" id="ARBA00009023"/>
    </source>
</evidence>
<dbReference type="EMBL" id="JACIEN010000002">
    <property type="protein sequence ID" value="MBB4016820.1"/>
    <property type="molecule type" value="Genomic_DNA"/>
</dbReference>
<dbReference type="CDD" id="cd13672">
    <property type="entry name" value="PBP2_TRAP_Siap"/>
    <property type="match status" value="1"/>
</dbReference>
<keyword evidence="3" id="KW-0813">Transport</keyword>
<comment type="similarity">
    <text evidence="2">Belongs to the bacterial solute-binding protein 7 family.</text>
</comment>
<sequence>MMDLTRRAALGALALAASFGLAGPAAAQTTLKWAHVYEASEPYHKWALWAGEEFKKRTNGKYAIEVFPASSLGKESDINEGLSLGTVDIIYTGQLFAGRAYGPLAIGGAPYMFRDFAHWNAFRNSDLFKELGEGYKKRTGHDVVTLTYYGERHVTANKDINKPEDMKGLKIRVPDAPLYTMFPRAVGANPTPIAFAEVYLALSQGVADAQENPLPTIQAKKFYEVQKNIILTGHITDALLTIVSSGTAQRLSDEERTTLFAILKEAADKCTDDIVQAEKDLVAWFKDQGKNVVEVDRAPFREATVKLHSGPDATWDKATYDKLQGLAASN</sequence>
<dbReference type="Gene3D" id="3.40.190.170">
    <property type="entry name" value="Bacterial extracellular solute-binding protein, family 7"/>
    <property type="match status" value="1"/>
</dbReference>
<dbReference type="PANTHER" id="PTHR33376">
    <property type="match status" value="1"/>
</dbReference>
<dbReference type="InterPro" id="IPR006311">
    <property type="entry name" value="TAT_signal"/>
</dbReference>
<feature type="signal peptide" evidence="5">
    <location>
        <begin position="1"/>
        <end position="27"/>
    </location>
</feature>
<feature type="chain" id="PRO_5032408354" evidence="5">
    <location>
        <begin position="28"/>
        <end position="330"/>
    </location>
</feature>
<evidence type="ECO:0000313" key="6">
    <source>
        <dbReference type="EMBL" id="MBB4016820.1"/>
    </source>
</evidence>
<evidence type="ECO:0000256" key="4">
    <source>
        <dbReference type="ARBA" id="ARBA00022729"/>
    </source>
</evidence>
<dbReference type="InterPro" id="IPR018389">
    <property type="entry name" value="DctP_fam"/>
</dbReference>
<comment type="subcellular location">
    <subcellularLocation>
        <location evidence="1">Cell envelope</location>
    </subcellularLocation>
</comment>
<dbReference type="PROSITE" id="PS51318">
    <property type="entry name" value="TAT"/>
    <property type="match status" value="1"/>
</dbReference>
<dbReference type="Pfam" id="PF03480">
    <property type="entry name" value="DctP"/>
    <property type="match status" value="1"/>
</dbReference>
<evidence type="ECO:0000256" key="1">
    <source>
        <dbReference type="ARBA" id="ARBA00004196"/>
    </source>
</evidence>